<gene>
    <name evidence="2" type="ORF">FHR82_006632</name>
</gene>
<evidence type="ECO:0000313" key="2">
    <source>
        <dbReference type="EMBL" id="MBB4910374.1"/>
    </source>
</evidence>
<protein>
    <submittedName>
        <fullName evidence="2">Uncharacterized protein</fullName>
    </submittedName>
</protein>
<comment type="caution">
    <text evidence="2">The sequence shown here is derived from an EMBL/GenBank/DDBJ whole genome shotgun (WGS) entry which is preliminary data.</text>
</comment>
<organism evidence="2 3">
    <name type="scientific">Actinophytocola algeriensis</name>
    <dbReference type="NCBI Taxonomy" id="1768010"/>
    <lineage>
        <taxon>Bacteria</taxon>
        <taxon>Bacillati</taxon>
        <taxon>Actinomycetota</taxon>
        <taxon>Actinomycetes</taxon>
        <taxon>Pseudonocardiales</taxon>
        <taxon>Pseudonocardiaceae</taxon>
    </lineage>
</organism>
<sequence>MVVLSSRDGPEDDASVVVVAVAPADCEAGGIGSTAPNSDGSCSGRSEPPSAPSAKSVQVIAPTTAPTASRP</sequence>
<proteinExistence type="predicted"/>
<reference evidence="2 3" key="1">
    <citation type="submission" date="2020-08" db="EMBL/GenBank/DDBJ databases">
        <title>Genomic Encyclopedia of Type Strains, Phase III (KMG-III): the genomes of soil and plant-associated and newly described type strains.</title>
        <authorList>
            <person name="Whitman W."/>
        </authorList>
    </citation>
    <scope>NUCLEOTIDE SEQUENCE [LARGE SCALE GENOMIC DNA]</scope>
    <source>
        <strain evidence="2 3">CECT 8960</strain>
    </source>
</reference>
<feature type="region of interest" description="Disordered" evidence="1">
    <location>
        <begin position="27"/>
        <end position="71"/>
    </location>
</feature>
<dbReference type="EMBL" id="JACHJQ010000007">
    <property type="protein sequence ID" value="MBB4910374.1"/>
    <property type="molecule type" value="Genomic_DNA"/>
</dbReference>
<evidence type="ECO:0000256" key="1">
    <source>
        <dbReference type="SAM" id="MobiDB-lite"/>
    </source>
</evidence>
<name>A0A7W7QB78_9PSEU</name>
<keyword evidence="3" id="KW-1185">Reference proteome</keyword>
<dbReference type="AlphaFoldDB" id="A0A7W7QB78"/>
<evidence type="ECO:0000313" key="3">
    <source>
        <dbReference type="Proteomes" id="UP000520767"/>
    </source>
</evidence>
<accession>A0A7W7QB78</accession>
<feature type="compositionally biased region" description="Polar residues" evidence="1">
    <location>
        <begin position="34"/>
        <end position="44"/>
    </location>
</feature>
<dbReference type="Proteomes" id="UP000520767">
    <property type="component" value="Unassembled WGS sequence"/>
</dbReference>